<accession>A0A9Q1EFH9</accession>
<feature type="region of interest" description="Disordered" evidence="1">
    <location>
        <begin position="18"/>
        <end position="49"/>
    </location>
</feature>
<comment type="caution">
    <text evidence="2">The sequence shown here is derived from an EMBL/GenBank/DDBJ whole genome shotgun (WGS) entry which is preliminary data.</text>
</comment>
<dbReference type="AlphaFoldDB" id="A0A9Q1EFH9"/>
<reference evidence="2" key="1">
    <citation type="journal article" date="2023" name="Science">
        <title>Genome structures resolve the early diversification of teleost fishes.</title>
        <authorList>
            <person name="Parey E."/>
            <person name="Louis A."/>
            <person name="Montfort J."/>
            <person name="Bouchez O."/>
            <person name="Roques C."/>
            <person name="Iampietro C."/>
            <person name="Lluch J."/>
            <person name="Castinel A."/>
            <person name="Donnadieu C."/>
            <person name="Desvignes T."/>
            <person name="Floi Bucao C."/>
            <person name="Jouanno E."/>
            <person name="Wen M."/>
            <person name="Mejri S."/>
            <person name="Dirks R."/>
            <person name="Jansen H."/>
            <person name="Henkel C."/>
            <person name="Chen W.J."/>
            <person name="Zahm M."/>
            <person name="Cabau C."/>
            <person name="Klopp C."/>
            <person name="Thompson A.W."/>
            <person name="Robinson-Rechavi M."/>
            <person name="Braasch I."/>
            <person name="Lecointre G."/>
            <person name="Bobe J."/>
            <person name="Postlethwait J.H."/>
            <person name="Berthelot C."/>
            <person name="Roest Crollius H."/>
            <person name="Guiguen Y."/>
        </authorList>
    </citation>
    <scope>NUCLEOTIDE SEQUENCE</scope>
    <source>
        <strain evidence="2">WJC10195</strain>
    </source>
</reference>
<proteinExistence type="predicted"/>
<organism evidence="2 3">
    <name type="scientific">Synaphobranchus kaupii</name>
    <name type="common">Kaup's arrowtooth eel</name>
    <dbReference type="NCBI Taxonomy" id="118154"/>
    <lineage>
        <taxon>Eukaryota</taxon>
        <taxon>Metazoa</taxon>
        <taxon>Chordata</taxon>
        <taxon>Craniata</taxon>
        <taxon>Vertebrata</taxon>
        <taxon>Euteleostomi</taxon>
        <taxon>Actinopterygii</taxon>
        <taxon>Neopterygii</taxon>
        <taxon>Teleostei</taxon>
        <taxon>Anguilliformes</taxon>
        <taxon>Synaphobranchidae</taxon>
        <taxon>Synaphobranchus</taxon>
    </lineage>
</organism>
<dbReference type="Proteomes" id="UP001152622">
    <property type="component" value="Chromosome 18"/>
</dbReference>
<dbReference type="EMBL" id="JAINUF010000018">
    <property type="protein sequence ID" value="KAJ8337836.1"/>
    <property type="molecule type" value="Genomic_DNA"/>
</dbReference>
<keyword evidence="3" id="KW-1185">Reference proteome</keyword>
<evidence type="ECO:0000313" key="3">
    <source>
        <dbReference type="Proteomes" id="UP001152622"/>
    </source>
</evidence>
<evidence type="ECO:0000313" key="2">
    <source>
        <dbReference type="EMBL" id="KAJ8337836.1"/>
    </source>
</evidence>
<evidence type="ECO:0000256" key="1">
    <source>
        <dbReference type="SAM" id="MobiDB-lite"/>
    </source>
</evidence>
<gene>
    <name evidence="2" type="ORF">SKAU_G00368020</name>
</gene>
<protein>
    <submittedName>
        <fullName evidence="2">Uncharacterized protein</fullName>
    </submittedName>
</protein>
<sequence length="114" mass="12496">MRASCPCKLEERKRYRNLPDRGHHCSPATPLRGIPDSPSNHQDKDTLCPQSLMGAHSFSHHAPERGAHGRLAGICMDITFPGLAGQGGIPIPDSGAERDREVFNEGLRRMSSQI</sequence>
<name>A0A9Q1EFH9_SYNKA</name>